<evidence type="ECO:0000313" key="8">
    <source>
        <dbReference type="Proteomes" id="UP000488506"/>
    </source>
</evidence>
<keyword evidence="4 6" id="KW-1133">Transmembrane helix</keyword>
<evidence type="ECO:0008006" key="9">
    <source>
        <dbReference type="Google" id="ProtNLM"/>
    </source>
</evidence>
<dbReference type="AlphaFoldDB" id="A0A833KZH6"/>
<accession>A0A833KZH6</accession>
<dbReference type="InterPro" id="IPR023353">
    <property type="entry name" value="LemA-like_dom_sf"/>
</dbReference>
<dbReference type="PANTHER" id="PTHR34478">
    <property type="entry name" value="PROTEIN LEMA"/>
    <property type="match status" value="1"/>
</dbReference>
<gene>
    <name evidence="7" type="ORF">FD145_1593</name>
</gene>
<comment type="caution">
    <text evidence="7">The sequence shown here is derived from an EMBL/GenBank/DDBJ whole genome shotgun (WGS) entry which is preliminary data.</text>
</comment>
<reference evidence="7 8" key="1">
    <citation type="submission" date="2019-12" db="EMBL/GenBank/DDBJ databases">
        <authorList>
            <person name="Wolfe R."/>
            <person name="Danczak R."/>
            <person name="Wilkins M."/>
        </authorList>
    </citation>
    <scope>NUCLEOTIDE SEQUENCE [LARGE SCALE GENOMIC DNA]</scope>
    <source>
        <strain evidence="7">X2_MaxBin.013</strain>
    </source>
</reference>
<evidence type="ECO:0000256" key="1">
    <source>
        <dbReference type="ARBA" id="ARBA00004167"/>
    </source>
</evidence>
<comment type="similarity">
    <text evidence="2">Belongs to the LemA family.</text>
</comment>
<evidence type="ECO:0000313" key="7">
    <source>
        <dbReference type="EMBL" id="KAF0132681.1"/>
    </source>
</evidence>
<evidence type="ECO:0000256" key="5">
    <source>
        <dbReference type="ARBA" id="ARBA00023136"/>
    </source>
</evidence>
<dbReference type="SUPFAM" id="SSF140478">
    <property type="entry name" value="LemA-like"/>
    <property type="match status" value="1"/>
</dbReference>
<evidence type="ECO:0000256" key="3">
    <source>
        <dbReference type="ARBA" id="ARBA00022692"/>
    </source>
</evidence>
<comment type="subcellular location">
    <subcellularLocation>
        <location evidence="1">Membrane</location>
        <topology evidence="1">Single-pass membrane protein</topology>
    </subcellularLocation>
</comment>
<keyword evidence="3 6" id="KW-0812">Transmembrane</keyword>
<dbReference type="PANTHER" id="PTHR34478:SF2">
    <property type="entry name" value="MEMBRANE PROTEIN"/>
    <property type="match status" value="1"/>
</dbReference>
<sequence length="184" mass="20944">MKPWIWILLVVAVVGFFIVGIYNNLVGIDQAVKQSWAQVENQLQRRYDLIPNLVESVKGYAKHEKELFENVTKARSAWAGASSQSDKVSAANQMEGALARLMVVVENYPQLQAAANFRALQDELAGTENRIAVERMRYNEAVQYYNTVARKIPTVFFVKMFGFDLEKMFFKAAEQAKEAPKVKF</sequence>
<dbReference type="EMBL" id="WPAF01000047">
    <property type="protein sequence ID" value="KAF0132681.1"/>
    <property type="molecule type" value="Genomic_DNA"/>
</dbReference>
<keyword evidence="5 6" id="KW-0472">Membrane</keyword>
<evidence type="ECO:0000256" key="4">
    <source>
        <dbReference type="ARBA" id="ARBA00022989"/>
    </source>
</evidence>
<evidence type="ECO:0000256" key="6">
    <source>
        <dbReference type="SAM" id="Phobius"/>
    </source>
</evidence>
<protein>
    <recommendedName>
        <fullName evidence="9">LemA family protein</fullName>
    </recommendedName>
</protein>
<evidence type="ECO:0000256" key="2">
    <source>
        <dbReference type="ARBA" id="ARBA00008854"/>
    </source>
</evidence>
<dbReference type="GO" id="GO:0016020">
    <property type="term" value="C:membrane"/>
    <property type="evidence" value="ECO:0007669"/>
    <property type="project" value="UniProtKB-SubCell"/>
</dbReference>
<name>A0A833KZH6_UNCSA</name>
<feature type="transmembrane region" description="Helical" evidence="6">
    <location>
        <begin position="6"/>
        <end position="25"/>
    </location>
</feature>
<dbReference type="InterPro" id="IPR007156">
    <property type="entry name" value="MamQ_LemA"/>
</dbReference>
<dbReference type="Gene3D" id="1.20.1440.20">
    <property type="entry name" value="LemA-like domain"/>
    <property type="match status" value="1"/>
</dbReference>
<organism evidence="7 8">
    <name type="scientific">Candidatus Saganbacteria bacterium</name>
    <dbReference type="NCBI Taxonomy" id="2575572"/>
    <lineage>
        <taxon>Bacteria</taxon>
        <taxon>Bacillati</taxon>
        <taxon>Saganbacteria</taxon>
    </lineage>
</organism>
<proteinExistence type="inferred from homology"/>
<dbReference type="Pfam" id="PF04011">
    <property type="entry name" value="LemA"/>
    <property type="match status" value="1"/>
</dbReference>
<dbReference type="Proteomes" id="UP000488506">
    <property type="component" value="Unassembled WGS sequence"/>
</dbReference>